<dbReference type="EMBL" id="KQ235637">
    <property type="protein sequence ID" value="KMZ96203.1"/>
    <property type="molecule type" value="Genomic_DNA"/>
</dbReference>
<evidence type="ECO:0000256" key="7">
    <source>
        <dbReference type="ARBA" id="ARBA00023125"/>
    </source>
</evidence>
<dbReference type="Pfam" id="PF00580">
    <property type="entry name" value="UvrD-helicase"/>
    <property type="match status" value="1"/>
</dbReference>
<dbReference type="Gene3D" id="3.90.220.20">
    <property type="entry name" value="DNA methylase specificity domains"/>
    <property type="match status" value="1"/>
</dbReference>
<sequence length="286" mass="33605">MPVLKVSNIQDGKIIIDKTELCNFENFSIENTLNPGEVIFTLSGSLGKVGINLTSQKFLFTTDLIAFDFNKLLSITLYMYYYLLNYSKEIIHKLKKGGIIPHIYKSDLKKFKIKLPSLEIQEEIVEMLDKFSSKLGVVDILKKEFKLRRQQYEYYRRLLVSPVDYLNKKFKENYKEIIDIYDRKSLNLSVKRNLNEQQEQAVEFSLDKDILIIAGAGTGKTKTLVERYKHLIESGIAKQDILVTTFTRQAKREIEERISEDMVEREKREIEVYTNHQFCRNIILDY</sequence>
<evidence type="ECO:0000256" key="5">
    <source>
        <dbReference type="ARBA" id="ARBA00022806"/>
    </source>
</evidence>
<dbReference type="PANTHER" id="PTHR11070">
    <property type="entry name" value="UVRD / RECB / PCRA DNA HELICASE FAMILY MEMBER"/>
    <property type="match status" value="1"/>
</dbReference>
<dbReference type="GO" id="GO:0009307">
    <property type="term" value="P:DNA restriction-modification system"/>
    <property type="evidence" value="ECO:0007669"/>
    <property type="project" value="UniProtKB-KW"/>
</dbReference>
<evidence type="ECO:0000256" key="6">
    <source>
        <dbReference type="ARBA" id="ARBA00022840"/>
    </source>
</evidence>
<dbReference type="SUPFAM" id="SSF52540">
    <property type="entry name" value="P-loop containing nucleoside triphosphate hydrolases"/>
    <property type="match status" value="1"/>
</dbReference>
<evidence type="ECO:0000256" key="8">
    <source>
        <dbReference type="PROSITE-ProRule" id="PRU00560"/>
    </source>
</evidence>
<name>A0A0J9W6K8_PLAVI</name>
<dbReference type="GO" id="GO:0003677">
    <property type="term" value="F:DNA binding"/>
    <property type="evidence" value="ECO:0007669"/>
    <property type="project" value="UniProtKB-KW"/>
</dbReference>
<organism evidence="10 11">
    <name type="scientific">Plasmodium vivax North Korean</name>
    <dbReference type="NCBI Taxonomy" id="1035514"/>
    <lineage>
        <taxon>Eukaryota</taxon>
        <taxon>Sar</taxon>
        <taxon>Alveolata</taxon>
        <taxon>Apicomplexa</taxon>
        <taxon>Aconoidasida</taxon>
        <taxon>Haemosporida</taxon>
        <taxon>Plasmodiidae</taxon>
        <taxon>Plasmodium</taxon>
        <taxon>Plasmodium (Plasmodium)</taxon>
    </lineage>
</organism>
<evidence type="ECO:0000256" key="1">
    <source>
        <dbReference type="ARBA" id="ARBA00010923"/>
    </source>
</evidence>
<dbReference type="InterPro" id="IPR014016">
    <property type="entry name" value="UvrD-like_ATP-bd"/>
</dbReference>
<dbReference type="Gene3D" id="3.40.50.300">
    <property type="entry name" value="P-loop containing nucleotide triphosphate hydrolases"/>
    <property type="match status" value="1"/>
</dbReference>
<feature type="binding site" evidence="8">
    <location>
        <begin position="214"/>
        <end position="221"/>
    </location>
    <ligand>
        <name>ATP</name>
        <dbReference type="ChEBI" id="CHEBI:30616"/>
    </ligand>
</feature>
<dbReference type="GO" id="GO:0016787">
    <property type="term" value="F:hydrolase activity"/>
    <property type="evidence" value="ECO:0007669"/>
    <property type="project" value="UniProtKB-UniRule"/>
</dbReference>
<comment type="similarity">
    <text evidence="1">Belongs to the type-I restriction system S methylase family.</text>
</comment>
<dbReference type="InterPro" id="IPR044946">
    <property type="entry name" value="Restrct_endonuc_typeI_TRD_sf"/>
</dbReference>
<evidence type="ECO:0000256" key="2">
    <source>
        <dbReference type="ARBA" id="ARBA00022741"/>
    </source>
</evidence>
<dbReference type="Proteomes" id="UP000053239">
    <property type="component" value="Unassembled WGS sequence"/>
</dbReference>
<dbReference type="SUPFAM" id="SSF116734">
    <property type="entry name" value="DNA methylase specificity domain"/>
    <property type="match status" value="1"/>
</dbReference>
<keyword evidence="7" id="KW-0238">DNA-binding</keyword>
<dbReference type="InterPro" id="IPR000055">
    <property type="entry name" value="Restrct_endonuc_typeI_TRD"/>
</dbReference>
<dbReference type="GO" id="GO:0043138">
    <property type="term" value="F:3'-5' DNA helicase activity"/>
    <property type="evidence" value="ECO:0007669"/>
    <property type="project" value="TreeGrafter"/>
</dbReference>
<protein>
    <recommendedName>
        <fullName evidence="9">UvrD-like helicase ATP-binding domain-containing protein</fullName>
    </recommendedName>
</protein>
<evidence type="ECO:0000313" key="11">
    <source>
        <dbReference type="Proteomes" id="UP000053239"/>
    </source>
</evidence>
<gene>
    <name evidence="10" type="ORF">PVNG_02341</name>
</gene>
<dbReference type="Pfam" id="PF01420">
    <property type="entry name" value="Methylase_S"/>
    <property type="match status" value="1"/>
</dbReference>
<reference evidence="10 11" key="1">
    <citation type="submission" date="2011-09" db="EMBL/GenBank/DDBJ databases">
        <title>The Genome Sequence of Plasmodium vivax North Korean.</title>
        <authorList>
            <consortium name="The Broad Institute Genome Sequencing Platform"/>
            <consortium name="The Broad Institute Genome Sequencing Center for Infectious Disease"/>
            <person name="Neafsey D."/>
            <person name="Carlton J."/>
            <person name="Barnwell J."/>
            <person name="Collins W."/>
            <person name="Escalante A."/>
            <person name="Mullikin J."/>
            <person name="Saul A."/>
            <person name="Guigo R."/>
            <person name="Camara F."/>
            <person name="Young S.K."/>
            <person name="Zeng Q."/>
            <person name="Gargeya S."/>
            <person name="Fitzgerald M."/>
            <person name="Haas B."/>
            <person name="Abouelleil A."/>
            <person name="Alvarado L."/>
            <person name="Arachchi H.M."/>
            <person name="Berlin A."/>
            <person name="Brown A."/>
            <person name="Chapman S.B."/>
            <person name="Chen Z."/>
            <person name="Dunbar C."/>
            <person name="Freedman E."/>
            <person name="Gearin G."/>
            <person name="Gellesch M."/>
            <person name="Goldberg J."/>
            <person name="Griggs A."/>
            <person name="Gujja S."/>
            <person name="Heiman D."/>
            <person name="Howarth C."/>
            <person name="Larson L."/>
            <person name="Lui A."/>
            <person name="MacDonald P.J.P."/>
            <person name="Montmayeur A."/>
            <person name="Murphy C."/>
            <person name="Neiman D."/>
            <person name="Pearson M."/>
            <person name="Priest M."/>
            <person name="Roberts A."/>
            <person name="Saif S."/>
            <person name="Shea T."/>
            <person name="Shenoy N."/>
            <person name="Sisk P."/>
            <person name="Stolte C."/>
            <person name="Sykes S."/>
            <person name="Wortman J."/>
            <person name="Nusbaum C."/>
            <person name="Birren B."/>
        </authorList>
    </citation>
    <scope>NUCLEOTIDE SEQUENCE [LARGE SCALE GENOMIC DNA]</scope>
    <source>
        <strain evidence="10 11">North Korean</strain>
    </source>
</reference>
<dbReference type="GO" id="GO:0000725">
    <property type="term" value="P:recombinational repair"/>
    <property type="evidence" value="ECO:0007669"/>
    <property type="project" value="TreeGrafter"/>
</dbReference>
<dbReference type="PROSITE" id="PS51198">
    <property type="entry name" value="UVRD_HELICASE_ATP_BIND"/>
    <property type="match status" value="1"/>
</dbReference>
<keyword evidence="6 8" id="KW-0067">ATP-binding</keyword>
<dbReference type="InterPro" id="IPR000212">
    <property type="entry name" value="DNA_helicase_UvrD/REP"/>
</dbReference>
<keyword evidence="5 8" id="KW-0347">Helicase</keyword>
<proteinExistence type="inferred from homology"/>
<dbReference type="InterPro" id="IPR027417">
    <property type="entry name" value="P-loop_NTPase"/>
</dbReference>
<accession>A0A0J9W6K8</accession>
<evidence type="ECO:0000313" key="10">
    <source>
        <dbReference type="EMBL" id="KMZ96203.1"/>
    </source>
</evidence>
<dbReference type="PANTHER" id="PTHR11070:SF2">
    <property type="entry name" value="ATP-DEPENDENT DNA HELICASE SRS2"/>
    <property type="match status" value="1"/>
</dbReference>
<dbReference type="GO" id="GO:0005524">
    <property type="term" value="F:ATP binding"/>
    <property type="evidence" value="ECO:0007669"/>
    <property type="project" value="UniProtKB-UniRule"/>
</dbReference>
<evidence type="ECO:0000256" key="4">
    <source>
        <dbReference type="ARBA" id="ARBA00022801"/>
    </source>
</evidence>
<feature type="domain" description="UvrD-like helicase ATP-binding" evidence="9">
    <location>
        <begin position="193"/>
        <end position="286"/>
    </location>
</feature>
<keyword evidence="2 8" id="KW-0547">Nucleotide-binding</keyword>
<dbReference type="AlphaFoldDB" id="A0A0J9W6K8"/>
<evidence type="ECO:0000259" key="9">
    <source>
        <dbReference type="PROSITE" id="PS51198"/>
    </source>
</evidence>
<keyword evidence="3" id="KW-0680">Restriction system</keyword>
<evidence type="ECO:0000256" key="3">
    <source>
        <dbReference type="ARBA" id="ARBA00022747"/>
    </source>
</evidence>
<keyword evidence="4 8" id="KW-0378">Hydrolase</keyword>